<evidence type="ECO:0000256" key="3">
    <source>
        <dbReference type="ARBA" id="ARBA00022553"/>
    </source>
</evidence>
<dbReference type="InterPro" id="IPR003661">
    <property type="entry name" value="HisK_dim/P_dom"/>
</dbReference>
<dbReference type="Gene3D" id="1.10.287.130">
    <property type="match status" value="1"/>
</dbReference>
<dbReference type="SUPFAM" id="SSF47384">
    <property type="entry name" value="Homodimeric domain of signal transducing histidine kinase"/>
    <property type="match status" value="1"/>
</dbReference>
<accession>A0ABT6EU38</accession>
<evidence type="ECO:0000313" key="7">
    <source>
        <dbReference type="EMBL" id="MDG2989409.1"/>
    </source>
</evidence>
<keyword evidence="8" id="KW-1185">Reference proteome</keyword>
<keyword evidence="4 7" id="KW-0808">Transferase</keyword>
<evidence type="ECO:0000256" key="2">
    <source>
        <dbReference type="ARBA" id="ARBA00012438"/>
    </source>
</evidence>
<dbReference type="Gene3D" id="3.30.565.10">
    <property type="entry name" value="Histidine kinase-like ATPase, C-terminal domain"/>
    <property type="match status" value="1"/>
</dbReference>
<name>A0ABT6EU38_9SYNE</name>
<keyword evidence="5" id="KW-0902">Two-component regulatory system</keyword>
<dbReference type="Pfam" id="PF02518">
    <property type="entry name" value="HATPase_c"/>
    <property type="match status" value="1"/>
</dbReference>
<keyword evidence="3" id="KW-0597">Phosphoprotein</keyword>
<reference evidence="7" key="2">
    <citation type="submission" date="2022-01" db="EMBL/GenBank/DDBJ databases">
        <authorList>
            <person name="Zivanovic Y."/>
            <person name="Moreira D."/>
            <person name="Lopez-Garcia P."/>
        </authorList>
    </citation>
    <scope>NUCLEOTIDE SEQUENCE</scope>
    <source>
        <strain evidence="7">G9</strain>
    </source>
</reference>
<organism evidence="7 8">
    <name type="scientific">Candidatus Synechococcus calcipolaris G9</name>
    <dbReference type="NCBI Taxonomy" id="1497997"/>
    <lineage>
        <taxon>Bacteria</taxon>
        <taxon>Bacillati</taxon>
        <taxon>Cyanobacteriota</taxon>
        <taxon>Cyanophyceae</taxon>
        <taxon>Synechococcales</taxon>
        <taxon>Synechococcaceae</taxon>
        <taxon>Synechococcus</taxon>
    </lineage>
</organism>
<sequence length="778" mass="87153">MDGIRLGAFLRVAPTCTGSTSLQSLLSAWQLTAATDVVVVIVNGDRHPVGVVQGWHLAVSLSTEPALGDMGVEDMMGPWRSPLICLSMDCTIDQFQEWLLRLGQPMPPHIALVNPQQEYVGLLDYGAVIHHLMTAAPMKTPTLELSLSELLEHLPLPLCLQNQRGDILWQNSVWQDNLGDVAWLDRSTQPGELYYSCQDIFGHFHTRADTRETSRQTSVWRVCGLPVSAMILDPLAPLLDSLELETTASELSELTHLGRSPISTRTDTPIYWFLYGQAVPWGEKDIDEPCPEEGLPSQIKELQQRRLQQKNFLLGLGHELKNPLTSLLGLTQMLWREKPSNQETYLQLIEQSSWQLNRLIHDWLDLTRAEAGELELVWESIAVGELWHRAFDLAEQLYQRESSAQSWFHRWQIEPHPSITDVFADSLRLRQVLAHVIGWMFRSGASLQAAGGRIESWQDWIAIHLWEQGQGIPHQQQPFLFQQCQLDRSEVSVGLVLARQLARLHGGELSFISRPGQGSEWTVLLPAVSDLSGLGTCSLVLILGTQADWLSSMSHQLKDQGYGSLIARHPLEALEKLRQMNPLAILVQPSVFLPLSELADLLSHDLTTHPKPFLIFSPEPLSLPLPGLSRWFEPETSAAEIAQYLRQLQPDGNIGTPAKAIPRDESDNNPIPRTLTVLRLGLMQDLPLQFCRVLEAEDIEQAQLLAQIWRPDVILWDMPTAIAEVERLAQYESLLALPLVTLDTSVSRAASHVSGLKVFPCLELSLLPQVLTLAGRLT</sequence>
<dbReference type="GO" id="GO:0016301">
    <property type="term" value="F:kinase activity"/>
    <property type="evidence" value="ECO:0007669"/>
    <property type="project" value="UniProtKB-KW"/>
</dbReference>
<dbReference type="SMART" id="SM00388">
    <property type="entry name" value="HisKA"/>
    <property type="match status" value="1"/>
</dbReference>
<dbReference type="Proteomes" id="UP001154265">
    <property type="component" value="Unassembled WGS sequence"/>
</dbReference>
<dbReference type="CDD" id="cd00082">
    <property type="entry name" value="HisKA"/>
    <property type="match status" value="1"/>
</dbReference>
<dbReference type="InterPro" id="IPR004358">
    <property type="entry name" value="Sig_transdc_His_kin-like_C"/>
</dbReference>
<dbReference type="EMBL" id="JAKKUT010000001">
    <property type="protein sequence ID" value="MDG2989409.1"/>
    <property type="molecule type" value="Genomic_DNA"/>
</dbReference>
<comment type="caution">
    <text evidence="7">The sequence shown here is derived from an EMBL/GenBank/DDBJ whole genome shotgun (WGS) entry which is preliminary data.</text>
</comment>
<dbReference type="PRINTS" id="PR00344">
    <property type="entry name" value="BCTRLSENSOR"/>
</dbReference>
<dbReference type="SUPFAM" id="SSF55874">
    <property type="entry name" value="ATPase domain of HSP90 chaperone/DNA topoisomerase II/histidine kinase"/>
    <property type="match status" value="1"/>
</dbReference>
<dbReference type="InterPro" id="IPR036890">
    <property type="entry name" value="HATPase_C_sf"/>
</dbReference>
<dbReference type="PANTHER" id="PTHR43547">
    <property type="entry name" value="TWO-COMPONENT HISTIDINE KINASE"/>
    <property type="match status" value="1"/>
</dbReference>
<dbReference type="InterPro" id="IPR005467">
    <property type="entry name" value="His_kinase_dom"/>
</dbReference>
<dbReference type="PANTHER" id="PTHR43547:SF2">
    <property type="entry name" value="HYBRID SIGNAL TRANSDUCTION HISTIDINE KINASE C"/>
    <property type="match status" value="1"/>
</dbReference>
<evidence type="ECO:0000256" key="1">
    <source>
        <dbReference type="ARBA" id="ARBA00000085"/>
    </source>
</evidence>
<dbReference type="PROSITE" id="PS50109">
    <property type="entry name" value="HIS_KIN"/>
    <property type="match status" value="1"/>
</dbReference>
<dbReference type="InterPro" id="IPR003594">
    <property type="entry name" value="HATPase_dom"/>
</dbReference>
<dbReference type="Pfam" id="PF00512">
    <property type="entry name" value="HisKA"/>
    <property type="match status" value="1"/>
</dbReference>
<evidence type="ECO:0000256" key="5">
    <source>
        <dbReference type="ARBA" id="ARBA00023012"/>
    </source>
</evidence>
<reference evidence="7" key="1">
    <citation type="journal article" date="2022" name="Genome Biol. Evol.">
        <title>A New Gene Family Diagnostic for Intracellular Biomineralization of Amorphous Ca Carbonates by Cyanobacteria.</title>
        <authorList>
            <person name="Benzerara K."/>
            <person name="Duprat E."/>
            <person name="Bitard-Feildel T."/>
            <person name="Caumes G."/>
            <person name="Cassier-Chauvat C."/>
            <person name="Chauvat F."/>
            <person name="Dezi M."/>
            <person name="Diop S.I."/>
            <person name="Gaschignard G."/>
            <person name="Gorgen S."/>
            <person name="Gugger M."/>
            <person name="Lopez-Garcia P."/>
            <person name="Millet M."/>
            <person name="Skouri-Panet F."/>
            <person name="Moreira D."/>
            <person name="Callebaut I."/>
        </authorList>
    </citation>
    <scope>NUCLEOTIDE SEQUENCE</scope>
    <source>
        <strain evidence="7">G9</strain>
    </source>
</reference>
<evidence type="ECO:0000313" key="8">
    <source>
        <dbReference type="Proteomes" id="UP001154265"/>
    </source>
</evidence>
<evidence type="ECO:0000259" key="6">
    <source>
        <dbReference type="PROSITE" id="PS50109"/>
    </source>
</evidence>
<feature type="domain" description="Histidine kinase" evidence="6">
    <location>
        <begin position="315"/>
        <end position="529"/>
    </location>
</feature>
<comment type="catalytic activity">
    <reaction evidence="1">
        <text>ATP + protein L-histidine = ADP + protein N-phospho-L-histidine.</text>
        <dbReference type="EC" id="2.7.13.3"/>
    </reaction>
</comment>
<evidence type="ECO:0000256" key="4">
    <source>
        <dbReference type="ARBA" id="ARBA00022777"/>
    </source>
</evidence>
<dbReference type="EC" id="2.7.13.3" evidence="2"/>
<dbReference type="InterPro" id="IPR036097">
    <property type="entry name" value="HisK_dim/P_sf"/>
</dbReference>
<keyword evidence="4 7" id="KW-0418">Kinase</keyword>
<gene>
    <name evidence="7" type="ORF">L3556_00460</name>
</gene>
<protein>
    <recommendedName>
        <fullName evidence="2">histidine kinase</fullName>
        <ecNumber evidence="2">2.7.13.3</ecNumber>
    </recommendedName>
</protein>
<dbReference type="RefSeq" id="WP_277865335.1">
    <property type="nucleotide sequence ID" value="NZ_JAKKUT010000001.1"/>
</dbReference>
<proteinExistence type="predicted"/>